<sequence>MEPGIGLPDPQEPASPSPSAIPLLTLSPRAGCGARAPVKSYLRRGGGERRKVPEARSRRPPLCLPPVRLRGGNGPPGAPAPGPPPARGPGPARPSQHLPPALFPAPPAAVPLSRPSPWGRGPDWGTPMTPSRDLLLSALPSSYPFCHLTLLFPQTTPALSSLGPLHCSNEIPQNG</sequence>
<feature type="compositionally biased region" description="Low complexity" evidence="1">
    <location>
        <begin position="17"/>
        <end position="28"/>
    </location>
</feature>
<gene>
    <name evidence="2" type="ORF">NYPRO_LOCUS20626</name>
</gene>
<evidence type="ECO:0000313" key="2">
    <source>
        <dbReference type="EMBL" id="CAD7687833.1"/>
    </source>
</evidence>
<organism evidence="2 3">
    <name type="scientific">Nyctereutes procyonoides</name>
    <name type="common">Raccoon dog</name>
    <name type="synonym">Canis procyonoides</name>
    <dbReference type="NCBI Taxonomy" id="34880"/>
    <lineage>
        <taxon>Eukaryota</taxon>
        <taxon>Metazoa</taxon>
        <taxon>Chordata</taxon>
        <taxon>Craniata</taxon>
        <taxon>Vertebrata</taxon>
        <taxon>Euteleostomi</taxon>
        <taxon>Mammalia</taxon>
        <taxon>Eutheria</taxon>
        <taxon>Laurasiatheria</taxon>
        <taxon>Carnivora</taxon>
        <taxon>Caniformia</taxon>
        <taxon>Canidae</taxon>
        <taxon>Nyctereutes</taxon>
    </lineage>
</organism>
<feature type="region of interest" description="Disordered" evidence="1">
    <location>
        <begin position="1"/>
        <end position="125"/>
    </location>
</feature>
<accession>A0A811ZH13</accession>
<dbReference type="Proteomes" id="UP000645828">
    <property type="component" value="Unassembled WGS sequence"/>
</dbReference>
<feature type="compositionally biased region" description="Basic and acidic residues" evidence="1">
    <location>
        <begin position="45"/>
        <end position="57"/>
    </location>
</feature>
<dbReference type="EMBL" id="CAJHUB010000764">
    <property type="protein sequence ID" value="CAD7687833.1"/>
    <property type="molecule type" value="Genomic_DNA"/>
</dbReference>
<keyword evidence="3" id="KW-1185">Reference proteome</keyword>
<dbReference type="AlphaFoldDB" id="A0A811ZH13"/>
<name>A0A811ZH13_NYCPR</name>
<proteinExistence type="predicted"/>
<evidence type="ECO:0000313" key="3">
    <source>
        <dbReference type="Proteomes" id="UP000645828"/>
    </source>
</evidence>
<reference evidence="2" key="1">
    <citation type="submission" date="2020-12" db="EMBL/GenBank/DDBJ databases">
        <authorList>
            <consortium name="Molecular Ecology Group"/>
        </authorList>
    </citation>
    <scope>NUCLEOTIDE SEQUENCE</scope>
    <source>
        <strain evidence="2">TBG_1078</strain>
    </source>
</reference>
<protein>
    <submittedName>
        <fullName evidence="2">(raccoon dog) hypothetical protein</fullName>
    </submittedName>
</protein>
<comment type="caution">
    <text evidence="2">The sequence shown here is derived from an EMBL/GenBank/DDBJ whole genome shotgun (WGS) entry which is preliminary data.</text>
</comment>
<feature type="compositionally biased region" description="Pro residues" evidence="1">
    <location>
        <begin position="76"/>
        <end position="92"/>
    </location>
</feature>
<evidence type="ECO:0000256" key="1">
    <source>
        <dbReference type="SAM" id="MobiDB-lite"/>
    </source>
</evidence>